<evidence type="ECO:0000313" key="4">
    <source>
        <dbReference type="Proteomes" id="UP000077752"/>
    </source>
</evidence>
<dbReference type="PANTHER" id="PTHR30273">
    <property type="entry name" value="PERIPLASMIC SIGNAL SENSOR AND SIGMA FACTOR ACTIVATOR FECR-RELATED"/>
    <property type="match status" value="1"/>
</dbReference>
<dbReference type="InterPro" id="IPR012373">
    <property type="entry name" value="Ferrdict_sens_TM"/>
</dbReference>
<dbReference type="GO" id="GO:0016989">
    <property type="term" value="F:sigma factor antagonist activity"/>
    <property type="evidence" value="ECO:0007669"/>
    <property type="project" value="TreeGrafter"/>
</dbReference>
<dbReference type="Proteomes" id="UP000077752">
    <property type="component" value="Unassembled WGS sequence"/>
</dbReference>
<dbReference type="Pfam" id="PF16220">
    <property type="entry name" value="DUF4880"/>
    <property type="match status" value="1"/>
</dbReference>
<accession>A0A177SC42</accession>
<protein>
    <submittedName>
        <fullName evidence="3">Iron dicitrate transport regulator FecR</fullName>
    </submittedName>
</protein>
<comment type="caution">
    <text evidence="3">The sequence shown here is derived from an EMBL/GenBank/DDBJ whole genome shotgun (WGS) entry which is preliminary data.</text>
</comment>
<evidence type="ECO:0000313" key="3">
    <source>
        <dbReference type="EMBL" id="OAI86141.1"/>
    </source>
</evidence>
<feature type="domain" description="FecR protein" evidence="1">
    <location>
        <begin position="115"/>
        <end position="207"/>
    </location>
</feature>
<reference evidence="3 4" key="1">
    <citation type="submission" date="2016-03" db="EMBL/GenBank/DDBJ databases">
        <title>Draft Genome Assembly of Pseudomonas putida strain CBF10-2.</title>
        <authorList>
            <person name="Iyer R.S."/>
            <person name="Damania A."/>
        </authorList>
    </citation>
    <scope>NUCLEOTIDE SEQUENCE [LARGE SCALE GENOMIC DNA]</scope>
    <source>
        <strain evidence="3 4">CBF10-2</strain>
    </source>
</reference>
<sequence>MSSARPALDPAERAALRSAAQWYARLSSGIETESDRLGWQHWHNADPLHRRAWQQVESIRQMVEGVPGDVAASALRQARESRRRVLRQLLLLAGVGVVGWNGWDSQWRAALMASHRTAVGEQRRLALADGSQVLLDSHCALDVHFDAERRLLRLLSGRLLVETAVDGLARPFVVETAQGQVRALGTRFTVQTEARFCEVAVLEKAVEVRPAAGERVMRVEAGQQVRFDRLRLGEPWQSDASVASWRSGSLIAIQRPLGDLLDELSRYRHGWLRCDPAIADLKISGAFPLDDTDRALAALESGFGLRIVRRTAYWVSVQPAWG</sequence>
<proteinExistence type="predicted"/>
<gene>
    <name evidence="3" type="ORF">AYO28_00150</name>
</gene>
<dbReference type="InterPro" id="IPR032623">
    <property type="entry name" value="FecR_N"/>
</dbReference>
<dbReference type="RefSeq" id="WP_064304010.1">
    <property type="nucleotide sequence ID" value="NZ_LUCV01000040.1"/>
</dbReference>
<dbReference type="Gene3D" id="2.60.120.1440">
    <property type="match status" value="1"/>
</dbReference>
<dbReference type="PANTHER" id="PTHR30273:SF2">
    <property type="entry name" value="PROTEIN FECR"/>
    <property type="match status" value="1"/>
</dbReference>
<evidence type="ECO:0000259" key="1">
    <source>
        <dbReference type="Pfam" id="PF04773"/>
    </source>
</evidence>
<dbReference type="Pfam" id="PF04773">
    <property type="entry name" value="FecR"/>
    <property type="match status" value="1"/>
</dbReference>
<feature type="domain" description="FecR N-terminal" evidence="2">
    <location>
        <begin position="18"/>
        <end position="58"/>
    </location>
</feature>
<dbReference type="AlphaFoldDB" id="A0A177SC42"/>
<organism evidence="3 4">
    <name type="scientific">Pseudomonas putida</name>
    <name type="common">Arthrobacter siderocapsulatus</name>
    <dbReference type="NCBI Taxonomy" id="303"/>
    <lineage>
        <taxon>Bacteria</taxon>
        <taxon>Pseudomonadati</taxon>
        <taxon>Pseudomonadota</taxon>
        <taxon>Gammaproteobacteria</taxon>
        <taxon>Pseudomonadales</taxon>
        <taxon>Pseudomonadaceae</taxon>
        <taxon>Pseudomonas</taxon>
    </lineage>
</organism>
<name>A0A177SC42_PSEPU</name>
<evidence type="ECO:0000259" key="2">
    <source>
        <dbReference type="Pfam" id="PF16220"/>
    </source>
</evidence>
<dbReference type="InterPro" id="IPR006860">
    <property type="entry name" value="FecR"/>
</dbReference>
<dbReference type="EMBL" id="LUCV01000040">
    <property type="protein sequence ID" value="OAI86141.1"/>
    <property type="molecule type" value="Genomic_DNA"/>
</dbReference>
<dbReference type="PIRSF" id="PIRSF018266">
    <property type="entry name" value="FecR"/>
    <property type="match status" value="1"/>
</dbReference>